<gene>
    <name evidence="5" type="ORF">FJZ47_16015</name>
</gene>
<evidence type="ECO:0000256" key="2">
    <source>
        <dbReference type="ARBA" id="ARBA00023012"/>
    </source>
</evidence>
<dbReference type="EMBL" id="VGLS01000533">
    <property type="protein sequence ID" value="MBM3225290.1"/>
    <property type="molecule type" value="Genomic_DNA"/>
</dbReference>
<evidence type="ECO:0000256" key="3">
    <source>
        <dbReference type="PROSITE-ProRule" id="PRU00169"/>
    </source>
</evidence>
<dbReference type="InterPro" id="IPR011006">
    <property type="entry name" value="CheY-like_superfamily"/>
</dbReference>
<evidence type="ECO:0000313" key="5">
    <source>
        <dbReference type="EMBL" id="MBM3225290.1"/>
    </source>
</evidence>
<reference evidence="5" key="1">
    <citation type="submission" date="2019-03" db="EMBL/GenBank/DDBJ databases">
        <title>Lake Tanganyika Metagenome-Assembled Genomes (MAGs).</title>
        <authorList>
            <person name="Tran P."/>
        </authorList>
    </citation>
    <scope>NUCLEOTIDE SEQUENCE</scope>
    <source>
        <strain evidence="5">K_DeepCast_65m_m2_066</strain>
    </source>
</reference>
<evidence type="ECO:0000259" key="4">
    <source>
        <dbReference type="PROSITE" id="PS50110"/>
    </source>
</evidence>
<evidence type="ECO:0000256" key="1">
    <source>
        <dbReference type="ARBA" id="ARBA00022553"/>
    </source>
</evidence>
<comment type="caution">
    <text evidence="5">The sequence shown here is derived from an EMBL/GenBank/DDBJ whole genome shotgun (WGS) entry which is preliminary data.</text>
</comment>
<dbReference type="PANTHER" id="PTHR45339:SF1">
    <property type="entry name" value="HYBRID SIGNAL TRANSDUCTION HISTIDINE KINASE J"/>
    <property type="match status" value="1"/>
</dbReference>
<accession>A0A937W3X3</accession>
<dbReference type="SMART" id="SM00448">
    <property type="entry name" value="REC"/>
    <property type="match status" value="1"/>
</dbReference>
<protein>
    <submittedName>
        <fullName evidence="5">Response regulator</fullName>
    </submittedName>
</protein>
<dbReference type="GO" id="GO:0000160">
    <property type="term" value="P:phosphorelay signal transduction system"/>
    <property type="evidence" value="ECO:0007669"/>
    <property type="project" value="UniProtKB-KW"/>
</dbReference>
<name>A0A937W3X3_UNCTE</name>
<feature type="domain" description="Response regulatory" evidence="4">
    <location>
        <begin position="3"/>
        <end position="118"/>
    </location>
</feature>
<dbReference type="Proteomes" id="UP000712673">
    <property type="component" value="Unassembled WGS sequence"/>
</dbReference>
<dbReference type="InterPro" id="IPR001789">
    <property type="entry name" value="Sig_transdc_resp-reg_receiver"/>
</dbReference>
<dbReference type="PANTHER" id="PTHR45339">
    <property type="entry name" value="HYBRID SIGNAL TRANSDUCTION HISTIDINE KINASE J"/>
    <property type="match status" value="1"/>
</dbReference>
<keyword evidence="1 3" id="KW-0597">Phosphoprotein</keyword>
<dbReference type="SUPFAM" id="SSF52172">
    <property type="entry name" value="CheY-like"/>
    <property type="match status" value="1"/>
</dbReference>
<dbReference type="Pfam" id="PF00072">
    <property type="entry name" value="Response_reg"/>
    <property type="match status" value="1"/>
</dbReference>
<organism evidence="5 6">
    <name type="scientific">Tectimicrobiota bacterium</name>
    <dbReference type="NCBI Taxonomy" id="2528274"/>
    <lineage>
        <taxon>Bacteria</taxon>
        <taxon>Pseudomonadati</taxon>
        <taxon>Nitrospinota/Tectimicrobiota group</taxon>
        <taxon>Candidatus Tectimicrobiota</taxon>
    </lineage>
</organism>
<dbReference type="Gene3D" id="3.40.50.2300">
    <property type="match status" value="1"/>
</dbReference>
<dbReference type="PROSITE" id="PS50110">
    <property type="entry name" value="RESPONSE_REGULATORY"/>
    <property type="match status" value="1"/>
</dbReference>
<sequence length="122" mass="13202">MKTILIVEDVAFNLDLLVQLLEDDYTILTAADGAAGIVLAERARPDLILMDLSLPVMDGWEATRRLKANAALCAIPIIALTAHAMSGDAEKARDAGCDDYLSKPIDEDLLYAKLRLFLGDTA</sequence>
<keyword evidence="2" id="KW-0902">Two-component regulatory system</keyword>
<dbReference type="AlphaFoldDB" id="A0A937W3X3"/>
<evidence type="ECO:0000313" key="6">
    <source>
        <dbReference type="Proteomes" id="UP000712673"/>
    </source>
</evidence>
<feature type="modified residue" description="4-aspartylphosphate" evidence="3">
    <location>
        <position position="51"/>
    </location>
</feature>
<proteinExistence type="predicted"/>